<evidence type="ECO:0000313" key="2">
    <source>
        <dbReference type="EMBL" id="KKS86041.1"/>
    </source>
</evidence>
<feature type="transmembrane region" description="Helical" evidence="1">
    <location>
        <begin position="165"/>
        <end position="184"/>
    </location>
</feature>
<evidence type="ECO:0000313" key="3">
    <source>
        <dbReference type="Proteomes" id="UP000034543"/>
    </source>
</evidence>
<dbReference type="EMBL" id="LCFB01000003">
    <property type="protein sequence ID" value="KKS86041.1"/>
    <property type="molecule type" value="Genomic_DNA"/>
</dbReference>
<name>A0A0G1ESJ8_9BACT</name>
<dbReference type="Proteomes" id="UP000034543">
    <property type="component" value="Unassembled WGS sequence"/>
</dbReference>
<reference evidence="2 3" key="1">
    <citation type="journal article" date="2015" name="Nature">
        <title>rRNA introns, odd ribosomes, and small enigmatic genomes across a large radiation of phyla.</title>
        <authorList>
            <person name="Brown C.T."/>
            <person name="Hug L.A."/>
            <person name="Thomas B.C."/>
            <person name="Sharon I."/>
            <person name="Castelle C.J."/>
            <person name="Singh A."/>
            <person name="Wilkins M.J."/>
            <person name="Williams K.H."/>
            <person name="Banfield J.F."/>
        </authorList>
    </citation>
    <scope>NUCLEOTIDE SEQUENCE [LARGE SCALE GENOMIC DNA]</scope>
</reference>
<dbReference type="AlphaFoldDB" id="A0A0G1ESJ8"/>
<dbReference type="STRING" id="1618436.UV59_C0003G0036"/>
<keyword evidence="1" id="KW-0812">Transmembrane</keyword>
<feature type="transmembrane region" description="Helical" evidence="1">
    <location>
        <begin position="104"/>
        <end position="129"/>
    </location>
</feature>
<organism evidence="2 3">
    <name type="scientific">Candidatus Gottesmanbacteria bacterium GW2011_GWA1_43_11</name>
    <dbReference type="NCBI Taxonomy" id="1618436"/>
    <lineage>
        <taxon>Bacteria</taxon>
        <taxon>Candidatus Gottesmaniibacteriota</taxon>
    </lineage>
</organism>
<evidence type="ECO:0000256" key="1">
    <source>
        <dbReference type="SAM" id="Phobius"/>
    </source>
</evidence>
<protein>
    <submittedName>
        <fullName evidence="2">Putative membrane protein</fullName>
    </submittedName>
</protein>
<gene>
    <name evidence="2" type="ORF">UV59_C0003G0036</name>
</gene>
<feature type="transmembrane region" description="Helical" evidence="1">
    <location>
        <begin position="135"/>
        <end position="153"/>
    </location>
</feature>
<feature type="transmembrane region" description="Helical" evidence="1">
    <location>
        <begin position="39"/>
        <end position="61"/>
    </location>
</feature>
<dbReference type="PATRIC" id="fig|1618436.3.peg.176"/>
<proteinExistence type="predicted"/>
<feature type="transmembrane region" description="Helical" evidence="1">
    <location>
        <begin position="204"/>
        <end position="226"/>
    </location>
</feature>
<keyword evidence="1" id="KW-1133">Transmembrane helix</keyword>
<accession>A0A0G1ESJ8</accession>
<comment type="caution">
    <text evidence="2">The sequence shown here is derived from an EMBL/GenBank/DDBJ whole genome shotgun (WGS) entry which is preliminary data.</text>
</comment>
<keyword evidence="1" id="KW-0472">Membrane</keyword>
<sequence length="238" mass="26402">MQLLGIVTFELILIFFLSRHLLRVMYTLLLIILRSKSVVIGLVTLIYLPGTVIHELAHLIVAEVLRVKTGEISFTPIVEKLADGSTEVHTGHVKIAESDTIRRYLIGLAPLPFGLFFLFLCIWIFNYFYPQIVDWKLQAGLVALIGYLLFAISNNMFSSRVDLEGFIFLVPIFLLLAASAYIAGFRLTLTGQVQLLSLQILTNLATALAIVIGVNLIILLINGVLLRGILKLKGLTPA</sequence>